<evidence type="ECO:0000313" key="3">
    <source>
        <dbReference type="WBParaSite" id="nRc.2.0.1.t41839-RA"/>
    </source>
</evidence>
<feature type="compositionally biased region" description="Polar residues" evidence="1">
    <location>
        <begin position="1"/>
        <end position="23"/>
    </location>
</feature>
<reference evidence="3" key="1">
    <citation type="submission" date="2022-11" db="UniProtKB">
        <authorList>
            <consortium name="WormBaseParasite"/>
        </authorList>
    </citation>
    <scope>IDENTIFICATION</scope>
</reference>
<sequence length="65" mass="7052">MGIQRTISNNTSSLGHSKQSGSPNDWAAIAPASKYVLAKGATTRLEYSNGSKPQPPMPHQCPLWW</sequence>
<protein>
    <submittedName>
        <fullName evidence="3">Uncharacterized protein</fullName>
    </submittedName>
</protein>
<organism evidence="2 3">
    <name type="scientific">Romanomermis culicivorax</name>
    <name type="common">Nematode worm</name>
    <dbReference type="NCBI Taxonomy" id="13658"/>
    <lineage>
        <taxon>Eukaryota</taxon>
        <taxon>Metazoa</taxon>
        <taxon>Ecdysozoa</taxon>
        <taxon>Nematoda</taxon>
        <taxon>Enoplea</taxon>
        <taxon>Dorylaimia</taxon>
        <taxon>Mermithida</taxon>
        <taxon>Mermithoidea</taxon>
        <taxon>Mermithidae</taxon>
        <taxon>Romanomermis</taxon>
    </lineage>
</organism>
<dbReference type="WBParaSite" id="nRc.2.0.1.t41839-RA">
    <property type="protein sequence ID" value="nRc.2.0.1.t41839-RA"/>
    <property type="gene ID" value="nRc.2.0.1.g41839"/>
</dbReference>
<dbReference type="Proteomes" id="UP000887565">
    <property type="component" value="Unplaced"/>
</dbReference>
<proteinExistence type="predicted"/>
<accession>A0A915KSH0</accession>
<feature type="region of interest" description="Disordered" evidence="1">
    <location>
        <begin position="46"/>
        <end position="65"/>
    </location>
</feature>
<keyword evidence="2" id="KW-1185">Reference proteome</keyword>
<evidence type="ECO:0000313" key="2">
    <source>
        <dbReference type="Proteomes" id="UP000887565"/>
    </source>
</evidence>
<dbReference type="AlphaFoldDB" id="A0A915KSH0"/>
<name>A0A915KSH0_ROMCU</name>
<feature type="region of interest" description="Disordered" evidence="1">
    <location>
        <begin position="1"/>
        <end position="25"/>
    </location>
</feature>
<evidence type="ECO:0000256" key="1">
    <source>
        <dbReference type="SAM" id="MobiDB-lite"/>
    </source>
</evidence>